<sequence length="75" mass="8978">MTGIFLFFFFFYDNSTAEYKGIFSYANVNGTQREREESVRSFFRCLIFQPKILSPMCDQIAANCELHYIIKYHRL</sequence>
<keyword evidence="1" id="KW-0732">Signal</keyword>
<dbReference type="Proteomes" id="UP000037122">
    <property type="component" value="Unassembled WGS sequence"/>
</dbReference>
<gene>
    <name evidence="2" type="ORF">QG37_00336</name>
</gene>
<evidence type="ECO:0000256" key="1">
    <source>
        <dbReference type="SAM" id="SignalP"/>
    </source>
</evidence>
<dbReference type="AlphaFoldDB" id="A0A0L0P973"/>
<dbReference type="VEuPathDB" id="FungiDB:QG37_00336"/>
<reference evidence="3" key="1">
    <citation type="journal article" date="2015" name="BMC Genomics">
        <title>Draft genome of a commonly misdiagnosed multidrug resistant pathogen Candida auris.</title>
        <authorList>
            <person name="Chatterjee S."/>
            <person name="Alampalli S.V."/>
            <person name="Nageshan R.K."/>
            <person name="Chettiar S.T."/>
            <person name="Joshi S."/>
            <person name="Tatu U.S."/>
        </authorList>
    </citation>
    <scope>NUCLEOTIDE SEQUENCE [LARGE SCALE GENOMIC DNA]</scope>
    <source>
        <strain evidence="3">6684</strain>
    </source>
</reference>
<feature type="chain" id="PRO_5005545468" description="Secreted protein" evidence="1">
    <location>
        <begin position="18"/>
        <end position="75"/>
    </location>
</feature>
<evidence type="ECO:0008006" key="4">
    <source>
        <dbReference type="Google" id="ProtNLM"/>
    </source>
</evidence>
<accession>A0A0L0P973</accession>
<evidence type="ECO:0000313" key="2">
    <source>
        <dbReference type="EMBL" id="KNE02526.1"/>
    </source>
</evidence>
<dbReference type="EMBL" id="LGST01000003">
    <property type="protein sequence ID" value="KNE02526.1"/>
    <property type="molecule type" value="Genomic_DNA"/>
</dbReference>
<proteinExistence type="predicted"/>
<organism evidence="2 3">
    <name type="scientific">Candidozyma auris</name>
    <name type="common">Yeast</name>
    <name type="synonym">Candida auris</name>
    <dbReference type="NCBI Taxonomy" id="498019"/>
    <lineage>
        <taxon>Eukaryota</taxon>
        <taxon>Fungi</taxon>
        <taxon>Dikarya</taxon>
        <taxon>Ascomycota</taxon>
        <taxon>Saccharomycotina</taxon>
        <taxon>Pichiomycetes</taxon>
        <taxon>Metschnikowiaceae</taxon>
        <taxon>Candidozyma</taxon>
    </lineage>
</organism>
<comment type="caution">
    <text evidence="2">The sequence shown here is derived from an EMBL/GenBank/DDBJ whole genome shotgun (WGS) entry which is preliminary data.</text>
</comment>
<protein>
    <recommendedName>
        <fullName evidence="4">Secreted protein</fullName>
    </recommendedName>
</protein>
<evidence type="ECO:0000313" key="3">
    <source>
        <dbReference type="Proteomes" id="UP000037122"/>
    </source>
</evidence>
<name>A0A0L0P973_CANAR</name>
<feature type="signal peptide" evidence="1">
    <location>
        <begin position="1"/>
        <end position="17"/>
    </location>
</feature>